<accession>A0ABD0YHX7</accession>
<evidence type="ECO:0000313" key="3">
    <source>
        <dbReference type="Proteomes" id="UP001558652"/>
    </source>
</evidence>
<reference evidence="2 3" key="1">
    <citation type="submission" date="2024-07" db="EMBL/GenBank/DDBJ databases">
        <title>Chromosome-level genome assembly of the water stick insect Ranatra chinensis (Heteroptera: Nepidae).</title>
        <authorList>
            <person name="Liu X."/>
        </authorList>
    </citation>
    <scope>NUCLEOTIDE SEQUENCE [LARGE SCALE GENOMIC DNA]</scope>
    <source>
        <strain evidence="2">Cailab_2021Rc</strain>
        <tissue evidence="2">Muscle</tissue>
    </source>
</reference>
<protein>
    <recommendedName>
        <fullName evidence="1">CCDC93 N-terminal domain-containing protein</fullName>
    </recommendedName>
</protein>
<dbReference type="InterPro" id="IPR048747">
    <property type="entry name" value="CCDC93_N"/>
</dbReference>
<dbReference type="Pfam" id="PF21673">
    <property type="entry name" value="CCDC93_N"/>
    <property type="match status" value="1"/>
</dbReference>
<keyword evidence="3" id="KW-1185">Reference proteome</keyword>
<evidence type="ECO:0000259" key="1">
    <source>
        <dbReference type="Pfam" id="PF21673"/>
    </source>
</evidence>
<organism evidence="2 3">
    <name type="scientific">Ranatra chinensis</name>
    <dbReference type="NCBI Taxonomy" id="642074"/>
    <lineage>
        <taxon>Eukaryota</taxon>
        <taxon>Metazoa</taxon>
        <taxon>Ecdysozoa</taxon>
        <taxon>Arthropoda</taxon>
        <taxon>Hexapoda</taxon>
        <taxon>Insecta</taxon>
        <taxon>Pterygota</taxon>
        <taxon>Neoptera</taxon>
        <taxon>Paraneoptera</taxon>
        <taxon>Hemiptera</taxon>
        <taxon>Heteroptera</taxon>
        <taxon>Panheteroptera</taxon>
        <taxon>Nepomorpha</taxon>
        <taxon>Nepidae</taxon>
        <taxon>Ranatrinae</taxon>
        <taxon>Ranatra</taxon>
    </lineage>
</organism>
<dbReference type="AlphaFoldDB" id="A0ABD0YHX7"/>
<sequence>MAFAEALKPKTGSSHLKTIINAEGKEVQAETRDDEQQRFKYQEIIDLLLGAGYYRAQIKGLSEFDKVVGGMTWCIDICKMDLDVDLLFQENSTIGQKIALTEKIVAVLPKMKCPHDIEPHQIQGLDFIHIHPVIDWLVKRSLENRDERGDYLCLYAVHQFNKDYKFPHEQPDDNFIQGAFQNVKAVQVILMFNMLF</sequence>
<gene>
    <name evidence="2" type="ORF">AAG570_012073</name>
</gene>
<feature type="domain" description="CCDC93 N-terminal" evidence="1">
    <location>
        <begin position="36"/>
        <end position="140"/>
    </location>
</feature>
<evidence type="ECO:0000313" key="2">
    <source>
        <dbReference type="EMBL" id="KAL1130832.1"/>
    </source>
</evidence>
<dbReference type="EMBL" id="JBFDAA010000007">
    <property type="protein sequence ID" value="KAL1130832.1"/>
    <property type="molecule type" value="Genomic_DNA"/>
</dbReference>
<dbReference type="PANTHER" id="PTHR16441:SF0">
    <property type="entry name" value="COILED-COIL DOMAIN-CONTAINING PROTEIN 93"/>
    <property type="match status" value="1"/>
</dbReference>
<dbReference type="InterPro" id="IPR039116">
    <property type="entry name" value="CCDC93"/>
</dbReference>
<proteinExistence type="predicted"/>
<comment type="caution">
    <text evidence="2">The sequence shown here is derived from an EMBL/GenBank/DDBJ whole genome shotgun (WGS) entry which is preliminary data.</text>
</comment>
<name>A0ABD0YHX7_9HEMI</name>
<dbReference type="PANTHER" id="PTHR16441">
    <property type="entry name" value="FIDIPIDINE"/>
    <property type="match status" value="1"/>
</dbReference>
<dbReference type="Proteomes" id="UP001558652">
    <property type="component" value="Unassembled WGS sequence"/>
</dbReference>